<dbReference type="NCBIfam" id="TIGR01891">
    <property type="entry name" value="amidohydrolases"/>
    <property type="match status" value="1"/>
</dbReference>
<keyword evidence="7" id="KW-1185">Reference proteome</keyword>
<dbReference type="STRING" id="1177982.SAMN04489711_10769"/>
<dbReference type="PANTHER" id="PTHR11014">
    <property type="entry name" value="PEPTIDASE M20 FAMILY MEMBER"/>
    <property type="match status" value="1"/>
</dbReference>
<dbReference type="SUPFAM" id="SSF53187">
    <property type="entry name" value="Zn-dependent exopeptidases"/>
    <property type="match status" value="1"/>
</dbReference>
<keyword evidence="3" id="KW-0479">Metal-binding</keyword>
<dbReference type="InterPro" id="IPR017439">
    <property type="entry name" value="Amidohydrolase"/>
</dbReference>
<dbReference type="CDD" id="cd05666">
    <property type="entry name" value="M20_Acy1-like"/>
    <property type="match status" value="1"/>
</dbReference>
<dbReference type="Pfam" id="PF01546">
    <property type="entry name" value="Peptidase_M20"/>
    <property type="match status" value="1"/>
</dbReference>
<evidence type="ECO:0000256" key="2">
    <source>
        <dbReference type="ARBA" id="ARBA00022801"/>
    </source>
</evidence>
<evidence type="ECO:0000256" key="1">
    <source>
        <dbReference type="ARBA" id="ARBA00006153"/>
    </source>
</evidence>
<feature type="binding site" evidence="3">
    <location>
        <position position="384"/>
    </location>
    <ligand>
        <name>Mn(2+)</name>
        <dbReference type="ChEBI" id="CHEBI:29035"/>
        <label>2</label>
    </ligand>
</feature>
<dbReference type="PANTHER" id="PTHR11014:SF63">
    <property type="entry name" value="METALLOPEPTIDASE, PUTATIVE (AFU_ORTHOLOGUE AFUA_6G09600)-RELATED"/>
    <property type="match status" value="1"/>
</dbReference>
<evidence type="ECO:0000256" key="4">
    <source>
        <dbReference type="SAM" id="MobiDB-lite"/>
    </source>
</evidence>
<evidence type="ECO:0000259" key="5">
    <source>
        <dbReference type="Pfam" id="PF07687"/>
    </source>
</evidence>
<feature type="compositionally biased region" description="Low complexity" evidence="4">
    <location>
        <begin position="1"/>
        <end position="14"/>
    </location>
</feature>
<dbReference type="GO" id="GO:0046872">
    <property type="term" value="F:metal ion binding"/>
    <property type="evidence" value="ECO:0007669"/>
    <property type="project" value="UniProtKB-KW"/>
</dbReference>
<dbReference type="PIRSF" id="PIRSF005962">
    <property type="entry name" value="Pept_M20D_amidohydro"/>
    <property type="match status" value="1"/>
</dbReference>
<dbReference type="Proteomes" id="UP000199119">
    <property type="component" value="Unassembled WGS sequence"/>
</dbReference>
<feature type="region of interest" description="Disordered" evidence="4">
    <location>
        <begin position="1"/>
        <end position="22"/>
    </location>
</feature>
<dbReference type="SUPFAM" id="SSF55031">
    <property type="entry name" value="Bacterial exopeptidase dimerisation domain"/>
    <property type="match status" value="1"/>
</dbReference>
<protein>
    <submittedName>
        <fullName evidence="6">Hippurate hydrolase</fullName>
    </submittedName>
</protein>
<dbReference type="InterPro" id="IPR011650">
    <property type="entry name" value="Peptidase_M20_dimer"/>
</dbReference>
<comment type="cofactor">
    <cofactor evidence="3">
        <name>Mn(2+)</name>
        <dbReference type="ChEBI" id="CHEBI:29035"/>
    </cofactor>
    <text evidence="3">The Mn(2+) ion enhances activity.</text>
</comment>
<evidence type="ECO:0000313" key="7">
    <source>
        <dbReference type="Proteomes" id="UP000199119"/>
    </source>
</evidence>
<feature type="domain" description="Peptidase M20 dimerisation" evidence="5">
    <location>
        <begin position="209"/>
        <end position="300"/>
    </location>
</feature>
<feature type="binding site" evidence="3">
    <location>
        <position position="127"/>
    </location>
    <ligand>
        <name>Mn(2+)</name>
        <dbReference type="ChEBI" id="CHEBI:29035"/>
        <label>2</label>
    </ligand>
</feature>
<dbReference type="EMBL" id="FONX01000007">
    <property type="protein sequence ID" value="SFE91377.1"/>
    <property type="molecule type" value="Genomic_DNA"/>
</dbReference>
<dbReference type="Gene3D" id="3.40.630.10">
    <property type="entry name" value="Zn peptidases"/>
    <property type="match status" value="1"/>
</dbReference>
<feature type="binding site" evidence="3">
    <location>
        <position position="160"/>
    </location>
    <ligand>
        <name>Mn(2+)</name>
        <dbReference type="ChEBI" id="CHEBI:29035"/>
        <label>2</label>
    </ligand>
</feature>
<evidence type="ECO:0000256" key="3">
    <source>
        <dbReference type="PIRSR" id="PIRSR005962-1"/>
    </source>
</evidence>
<keyword evidence="2 6" id="KW-0378">Hydrolase</keyword>
<comment type="similarity">
    <text evidence="1">Belongs to the peptidase M20 family.</text>
</comment>
<name>A0A1I2EFF4_9BURK</name>
<dbReference type="Pfam" id="PF07687">
    <property type="entry name" value="M20_dimer"/>
    <property type="match status" value="1"/>
</dbReference>
<accession>A0A1I2EFF4</accession>
<proteinExistence type="inferred from homology"/>
<dbReference type="GO" id="GO:0016787">
    <property type="term" value="F:hydrolase activity"/>
    <property type="evidence" value="ECO:0007669"/>
    <property type="project" value="UniProtKB-KW"/>
</dbReference>
<dbReference type="Gene3D" id="3.30.70.360">
    <property type="match status" value="1"/>
</dbReference>
<feature type="binding site" evidence="3">
    <location>
        <position position="186"/>
    </location>
    <ligand>
        <name>Mn(2+)</name>
        <dbReference type="ChEBI" id="CHEBI:29035"/>
        <label>2</label>
    </ligand>
</feature>
<sequence>MIPMSPTAPASAPQPAGPVPKPAEAVSMQTLDLDISRDMVRWRHDLHAHPELAFCEHRTSDLVARELQAMGLPVHRGLGRTGVVGTLVRGVGPAIALRADMDALPVHEANTFGHASCNPGTMHACGHDGHTAMLLGAAKLLARDDGFRGTVHFVFQPAEENEGGGRAMVEDGLFERFPVSAVYGMHNWPGLPAGRFAINHGPMMAALDTFEIRVGGKGSHAAMPERGIDPFMAVAQLVMALQTIPSRVLSPMDAAVVSVTQIHGGDAWNVIPDSVSVRGTVRCFDPAVQDRVEAALRQIAEGCAVTHRAAIAVEYVRRYPPTVNTGREADQAVAAARRVAGHDAVQLGCTPSMASEDFAFMLSACPGAYIWLGADGASPSAPLHNPHYDFNDDTLTAGAAFWVELVRQELAKQGG</sequence>
<keyword evidence="3" id="KW-0464">Manganese</keyword>
<feature type="binding site" evidence="3">
    <location>
        <position position="125"/>
    </location>
    <ligand>
        <name>Mn(2+)</name>
        <dbReference type="ChEBI" id="CHEBI:29035"/>
        <label>2</label>
    </ligand>
</feature>
<dbReference type="InterPro" id="IPR036264">
    <property type="entry name" value="Bact_exopeptidase_dim_dom"/>
</dbReference>
<reference evidence="7" key="1">
    <citation type="submission" date="2016-10" db="EMBL/GenBank/DDBJ databases">
        <authorList>
            <person name="Varghese N."/>
            <person name="Submissions S."/>
        </authorList>
    </citation>
    <scope>NUCLEOTIDE SEQUENCE [LARGE SCALE GENOMIC DNA]</scope>
    <source>
        <strain evidence="7">DSM 27981</strain>
    </source>
</reference>
<dbReference type="FunFam" id="3.30.70.360:FF:000014">
    <property type="entry name" value="N-acyl-L-amino acid amidohydrolase"/>
    <property type="match status" value="1"/>
</dbReference>
<dbReference type="InterPro" id="IPR002933">
    <property type="entry name" value="Peptidase_M20"/>
</dbReference>
<evidence type="ECO:0000313" key="6">
    <source>
        <dbReference type="EMBL" id="SFE91377.1"/>
    </source>
</evidence>
<organism evidence="6 7">
    <name type="scientific">Paracidovorax wautersii</name>
    <dbReference type="NCBI Taxonomy" id="1177982"/>
    <lineage>
        <taxon>Bacteria</taxon>
        <taxon>Pseudomonadati</taxon>
        <taxon>Pseudomonadota</taxon>
        <taxon>Betaproteobacteria</taxon>
        <taxon>Burkholderiales</taxon>
        <taxon>Comamonadaceae</taxon>
        <taxon>Paracidovorax</taxon>
    </lineage>
</organism>
<dbReference type="AlphaFoldDB" id="A0A1I2EFF4"/>
<gene>
    <name evidence="6" type="ORF">SAMN04489711_10769</name>
</gene>